<evidence type="ECO:0000313" key="1">
    <source>
        <dbReference type="EMBL" id="DAZ92445.1"/>
    </source>
</evidence>
<dbReference type="Proteomes" id="UP001146120">
    <property type="component" value="Unassembled WGS sequence"/>
</dbReference>
<comment type="caution">
    <text evidence="1">The sequence shown here is derived from an EMBL/GenBank/DDBJ whole genome shotgun (WGS) entry which is preliminary data.</text>
</comment>
<dbReference type="AlphaFoldDB" id="A0AAV2YDL8"/>
<evidence type="ECO:0000313" key="2">
    <source>
        <dbReference type="Proteomes" id="UP001146120"/>
    </source>
</evidence>
<reference evidence="1" key="2">
    <citation type="journal article" date="2023" name="Microbiol Resour">
        <title>Decontamination and Annotation of the Draft Genome Sequence of the Oomycete Lagenidium giganteum ARSEF 373.</title>
        <authorList>
            <person name="Morgan W.R."/>
            <person name="Tartar A."/>
        </authorList>
    </citation>
    <scope>NUCLEOTIDE SEQUENCE</scope>
    <source>
        <strain evidence="1">ARSEF 373</strain>
    </source>
</reference>
<keyword evidence="2" id="KW-1185">Reference proteome</keyword>
<dbReference type="EMBL" id="DAKRPA010000436">
    <property type="protein sequence ID" value="DAZ92445.1"/>
    <property type="molecule type" value="Genomic_DNA"/>
</dbReference>
<organism evidence="1 2">
    <name type="scientific">Lagenidium giganteum</name>
    <dbReference type="NCBI Taxonomy" id="4803"/>
    <lineage>
        <taxon>Eukaryota</taxon>
        <taxon>Sar</taxon>
        <taxon>Stramenopiles</taxon>
        <taxon>Oomycota</taxon>
        <taxon>Peronosporomycetes</taxon>
        <taxon>Pythiales</taxon>
        <taxon>Pythiaceae</taxon>
    </lineage>
</organism>
<name>A0AAV2YDL8_9STRA</name>
<proteinExistence type="predicted"/>
<gene>
    <name evidence="1" type="ORF">N0F65_000229</name>
</gene>
<protein>
    <submittedName>
        <fullName evidence="1">Uncharacterized protein</fullName>
    </submittedName>
</protein>
<reference evidence="1" key="1">
    <citation type="submission" date="2022-11" db="EMBL/GenBank/DDBJ databases">
        <authorList>
            <person name="Morgan W.R."/>
            <person name="Tartar A."/>
        </authorList>
    </citation>
    <scope>NUCLEOTIDE SEQUENCE</scope>
    <source>
        <strain evidence="1">ARSEF 373</strain>
    </source>
</reference>
<accession>A0AAV2YDL8</accession>
<sequence length="111" mass="12280">MQNEVDRLATPVRQLWEFVRSKFYANNTDVCKGLSQEQVVSRVSRVRRSHYTGSVHGVVEVSLNVVPGGYGSSKPVRIIGWANPALVDLLCYKGTTEHFSAFPVGLRNASS</sequence>